<dbReference type="Proteomes" id="UP001243757">
    <property type="component" value="Unassembled WGS sequence"/>
</dbReference>
<name>A0ABT7F5C0_9RHOB</name>
<dbReference type="RefSeq" id="WP_284482573.1">
    <property type="nucleotide sequence ID" value="NZ_JASNJD010000018.1"/>
</dbReference>
<evidence type="ECO:0000313" key="3">
    <source>
        <dbReference type="Proteomes" id="UP001243757"/>
    </source>
</evidence>
<protein>
    <submittedName>
        <fullName evidence="2">LysR substrate-binding domain-containing protein</fullName>
    </submittedName>
</protein>
<dbReference type="EMBL" id="JASNJD010000018">
    <property type="protein sequence ID" value="MDK3019800.1"/>
    <property type="molecule type" value="Genomic_DNA"/>
</dbReference>
<accession>A0ABT7F5C0</accession>
<evidence type="ECO:0000313" key="2">
    <source>
        <dbReference type="EMBL" id="MDK3019800.1"/>
    </source>
</evidence>
<keyword evidence="3" id="KW-1185">Reference proteome</keyword>
<dbReference type="InterPro" id="IPR005119">
    <property type="entry name" value="LysR_subst-bd"/>
</dbReference>
<dbReference type="Gene3D" id="3.40.190.10">
    <property type="entry name" value="Periplasmic binding protein-like II"/>
    <property type="match status" value="2"/>
</dbReference>
<dbReference type="Pfam" id="PF03466">
    <property type="entry name" value="LysR_substrate"/>
    <property type="match status" value="1"/>
</dbReference>
<feature type="domain" description="LysR substrate-binding" evidence="1">
    <location>
        <begin position="9"/>
        <end position="95"/>
    </location>
</feature>
<dbReference type="SUPFAM" id="SSF53850">
    <property type="entry name" value="Periplasmic binding protein-like II"/>
    <property type="match status" value="1"/>
</dbReference>
<reference evidence="2 3" key="1">
    <citation type="submission" date="2023-05" db="EMBL/GenBank/DDBJ databases">
        <title>Pseudodonghicola sp. nov.</title>
        <authorList>
            <person name="Huang J."/>
        </authorList>
    </citation>
    <scope>NUCLEOTIDE SEQUENCE [LARGE SCALE GENOMIC DNA]</scope>
    <source>
        <strain evidence="2 3">IC7</strain>
    </source>
</reference>
<proteinExistence type="predicted"/>
<organism evidence="2 3">
    <name type="scientific">Pseudodonghicola flavimaris</name>
    <dbReference type="NCBI Taxonomy" id="3050036"/>
    <lineage>
        <taxon>Bacteria</taxon>
        <taxon>Pseudomonadati</taxon>
        <taxon>Pseudomonadota</taxon>
        <taxon>Alphaproteobacteria</taxon>
        <taxon>Rhodobacterales</taxon>
        <taxon>Paracoccaceae</taxon>
        <taxon>Pseudodonghicola</taxon>
    </lineage>
</organism>
<evidence type="ECO:0000259" key="1">
    <source>
        <dbReference type="Pfam" id="PF03466"/>
    </source>
</evidence>
<gene>
    <name evidence="2" type="ORF">QO033_19130</name>
</gene>
<comment type="caution">
    <text evidence="2">The sequence shown here is derived from an EMBL/GenBank/DDBJ whole genome shotgun (WGS) entry which is preliminary data.</text>
</comment>
<sequence length="125" mass="13316">MVQENETNAVAAPHDLGISLVPALLRRLAEVHPDVHVDVRLGTSDAVQMSITEGTANLALFNDVGPSAVPARDLFSEPLKWLVLDGGRAVEQEPLPHIRAADDGTELAKVVIDLMRLPVAAGREG</sequence>